<evidence type="ECO:0000313" key="3">
    <source>
        <dbReference type="Proteomes" id="UP000199398"/>
    </source>
</evidence>
<evidence type="ECO:0000313" key="4">
    <source>
        <dbReference type="Proteomes" id="UP000270697"/>
    </source>
</evidence>
<reference evidence="2 3" key="1">
    <citation type="submission" date="2016-10" db="EMBL/GenBank/DDBJ databases">
        <authorList>
            <person name="de Groot N.N."/>
        </authorList>
    </citation>
    <scope>NUCLEOTIDE SEQUENCE [LARGE SCALE GENOMIC DNA]</scope>
    <source>
        <strain evidence="2 3">CPCC 201259</strain>
    </source>
</reference>
<proteinExistence type="predicted"/>
<reference evidence="1 4" key="2">
    <citation type="submission" date="2018-10" db="EMBL/GenBank/DDBJ databases">
        <title>Sequencing the genomes of 1000 actinobacteria strains.</title>
        <authorList>
            <person name="Klenk H.-P."/>
        </authorList>
    </citation>
    <scope>NUCLEOTIDE SEQUENCE [LARGE SCALE GENOMIC DNA]</scope>
    <source>
        <strain evidence="1 4">DSM 45119</strain>
    </source>
</reference>
<accession>A0A1I5AXN8</accession>
<dbReference type="EMBL" id="FOUP01000006">
    <property type="protein sequence ID" value="SFN67131.1"/>
    <property type="molecule type" value="Genomic_DNA"/>
</dbReference>
<gene>
    <name evidence="1" type="ORF">ATL45_4765</name>
    <name evidence="2" type="ORF">SAMN05421805_10639</name>
</gene>
<dbReference type="AlphaFoldDB" id="A0A1I5AXN8"/>
<organism evidence="2 3">
    <name type="scientific">Saccharopolyspora antimicrobica</name>
    <dbReference type="NCBI Taxonomy" id="455193"/>
    <lineage>
        <taxon>Bacteria</taxon>
        <taxon>Bacillati</taxon>
        <taxon>Actinomycetota</taxon>
        <taxon>Actinomycetes</taxon>
        <taxon>Pseudonocardiales</taxon>
        <taxon>Pseudonocardiaceae</taxon>
        <taxon>Saccharopolyspora</taxon>
    </lineage>
</organism>
<dbReference type="EMBL" id="RBXX01000002">
    <property type="protein sequence ID" value="RKT86398.1"/>
    <property type="molecule type" value="Genomic_DNA"/>
</dbReference>
<dbReference type="Proteomes" id="UP000199398">
    <property type="component" value="Unassembled WGS sequence"/>
</dbReference>
<keyword evidence="4" id="KW-1185">Reference proteome</keyword>
<sequence length="78" mass="8813">MHTTPTHPHARPLWVLRWQDGEEWGHLSVVTTPGARPEFVEFVHRDPAFFANLAGSSRRDDPDGFREAWFTSSALVGA</sequence>
<evidence type="ECO:0000313" key="2">
    <source>
        <dbReference type="EMBL" id="SFN67131.1"/>
    </source>
</evidence>
<dbReference type="STRING" id="455193.SAMN05421805_10639"/>
<protein>
    <submittedName>
        <fullName evidence="2">Uncharacterized protein</fullName>
    </submittedName>
</protein>
<evidence type="ECO:0000313" key="1">
    <source>
        <dbReference type="EMBL" id="RKT86398.1"/>
    </source>
</evidence>
<dbReference type="Proteomes" id="UP000270697">
    <property type="component" value="Unassembled WGS sequence"/>
</dbReference>
<name>A0A1I5AXN8_9PSEU</name>